<reference evidence="3 4" key="1">
    <citation type="submission" date="2018-08" db="EMBL/GenBank/DDBJ databases">
        <title>Vibrio isolated from the Eastern China Marginal Seas.</title>
        <authorList>
            <person name="Li Y."/>
        </authorList>
    </citation>
    <scope>NUCLEOTIDE SEQUENCE [LARGE SCALE GENOMIC DNA]</scope>
    <source>
        <strain evidence="3 4">BEI233</strain>
    </source>
</reference>
<proteinExistence type="predicted"/>
<dbReference type="Proteomes" id="UP000273252">
    <property type="component" value="Unassembled WGS sequence"/>
</dbReference>
<accession>A0A3A6QFV0</accession>
<dbReference type="AlphaFoldDB" id="A0A3A6QFV0"/>
<dbReference type="PROSITE" id="PS51257">
    <property type="entry name" value="PROKAR_LIPOPROTEIN"/>
    <property type="match status" value="1"/>
</dbReference>
<gene>
    <name evidence="3" type="ORF">DZ860_15400</name>
</gene>
<feature type="signal peptide" evidence="1">
    <location>
        <begin position="1"/>
        <end position="30"/>
    </location>
</feature>
<dbReference type="InterPro" id="IPR050229">
    <property type="entry name" value="GlpE_sulfurtransferase"/>
</dbReference>
<dbReference type="FunFam" id="3.40.250.10:FF:000049">
    <property type="entry name" value="Phage shock protein E"/>
    <property type="match status" value="1"/>
</dbReference>
<evidence type="ECO:0000256" key="1">
    <source>
        <dbReference type="SAM" id="SignalP"/>
    </source>
</evidence>
<feature type="domain" description="Rhodanese" evidence="2">
    <location>
        <begin position="41"/>
        <end position="123"/>
    </location>
</feature>
<dbReference type="SUPFAM" id="SSF52821">
    <property type="entry name" value="Rhodanese/Cell cycle control phosphatase"/>
    <property type="match status" value="1"/>
</dbReference>
<comment type="caution">
    <text evidence="3">The sequence shown here is derived from an EMBL/GenBank/DDBJ whole genome shotgun (WGS) entry which is preliminary data.</text>
</comment>
<dbReference type="PANTHER" id="PTHR43031">
    <property type="entry name" value="FAD-DEPENDENT OXIDOREDUCTASE"/>
    <property type="match status" value="1"/>
</dbReference>
<keyword evidence="1" id="KW-0732">Signal</keyword>
<dbReference type="EMBL" id="QVMU01000016">
    <property type="protein sequence ID" value="RJX69369.1"/>
    <property type="molecule type" value="Genomic_DNA"/>
</dbReference>
<dbReference type="CDD" id="cd00158">
    <property type="entry name" value="RHOD"/>
    <property type="match status" value="1"/>
</dbReference>
<sequence length="123" mass="13451">MLKCISKTITTNSTALLAALLLFISCSTFASERADKGWQLISEGALVIDVRTPQEFSAGHLDDALNYPLSELDRHVADLDKSQLIVVYCRSGARSGRAYEYLLSQGFTRIHNAGGLEEMLAAE</sequence>
<feature type="chain" id="PRO_5017295582" evidence="1">
    <location>
        <begin position="31"/>
        <end position="123"/>
    </location>
</feature>
<dbReference type="InterPro" id="IPR001763">
    <property type="entry name" value="Rhodanese-like_dom"/>
</dbReference>
<dbReference type="SMART" id="SM00450">
    <property type="entry name" value="RHOD"/>
    <property type="match status" value="1"/>
</dbReference>
<dbReference type="Pfam" id="PF00581">
    <property type="entry name" value="Rhodanese"/>
    <property type="match status" value="1"/>
</dbReference>
<dbReference type="Gene3D" id="3.40.250.10">
    <property type="entry name" value="Rhodanese-like domain"/>
    <property type="match status" value="1"/>
</dbReference>
<dbReference type="OrthoDB" id="9814704at2"/>
<dbReference type="InterPro" id="IPR036873">
    <property type="entry name" value="Rhodanese-like_dom_sf"/>
</dbReference>
<dbReference type="PANTHER" id="PTHR43031:SF1">
    <property type="entry name" value="PYRIDINE NUCLEOTIDE-DISULPHIDE OXIDOREDUCTASE"/>
    <property type="match status" value="1"/>
</dbReference>
<dbReference type="PROSITE" id="PS50206">
    <property type="entry name" value="RHODANESE_3"/>
    <property type="match status" value="1"/>
</dbReference>
<name>A0A3A6QFV0_9VIBR</name>
<dbReference type="RefSeq" id="WP_120032931.1">
    <property type="nucleotide sequence ID" value="NZ_QVMU01000016.1"/>
</dbReference>
<organism evidence="3 4">
    <name type="scientific">Vibrio sinensis</name>
    <dbReference type="NCBI Taxonomy" id="2302434"/>
    <lineage>
        <taxon>Bacteria</taxon>
        <taxon>Pseudomonadati</taxon>
        <taxon>Pseudomonadota</taxon>
        <taxon>Gammaproteobacteria</taxon>
        <taxon>Vibrionales</taxon>
        <taxon>Vibrionaceae</taxon>
        <taxon>Vibrio</taxon>
    </lineage>
</organism>
<keyword evidence="4" id="KW-1185">Reference proteome</keyword>
<evidence type="ECO:0000313" key="4">
    <source>
        <dbReference type="Proteomes" id="UP000273252"/>
    </source>
</evidence>
<evidence type="ECO:0000313" key="3">
    <source>
        <dbReference type="EMBL" id="RJX69369.1"/>
    </source>
</evidence>
<protein>
    <submittedName>
        <fullName evidence="3">Rhodanese-like domain-containing protein</fullName>
    </submittedName>
</protein>
<evidence type="ECO:0000259" key="2">
    <source>
        <dbReference type="PROSITE" id="PS50206"/>
    </source>
</evidence>